<evidence type="ECO:0000313" key="2">
    <source>
        <dbReference type="Proteomes" id="UP000724874"/>
    </source>
</evidence>
<sequence length="67" mass="7539">NETPYRHSLIFGTLALAQDCHWRGTAPFCHGNCDVGYTTQRWDKHGEGTSVGQGIRFTVARHINSYC</sequence>
<feature type="non-terminal residue" evidence="1">
    <location>
        <position position="1"/>
    </location>
</feature>
<dbReference type="EMBL" id="JADNYJ010000021">
    <property type="protein sequence ID" value="KAF8905723.1"/>
    <property type="molecule type" value="Genomic_DNA"/>
</dbReference>
<keyword evidence="2" id="KW-1185">Reference proteome</keyword>
<gene>
    <name evidence="1" type="ORF">CPB84DRAFT_1771048</name>
</gene>
<dbReference type="OrthoDB" id="6332879at2759"/>
<organism evidence="1 2">
    <name type="scientific">Gymnopilus junonius</name>
    <name type="common">Spectacular rustgill mushroom</name>
    <name type="synonym">Gymnopilus spectabilis subsp. junonius</name>
    <dbReference type="NCBI Taxonomy" id="109634"/>
    <lineage>
        <taxon>Eukaryota</taxon>
        <taxon>Fungi</taxon>
        <taxon>Dikarya</taxon>
        <taxon>Basidiomycota</taxon>
        <taxon>Agaricomycotina</taxon>
        <taxon>Agaricomycetes</taxon>
        <taxon>Agaricomycetidae</taxon>
        <taxon>Agaricales</taxon>
        <taxon>Agaricineae</taxon>
        <taxon>Hymenogastraceae</taxon>
        <taxon>Gymnopilus</taxon>
    </lineage>
</organism>
<accession>A0A9P5NUD9</accession>
<protein>
    <submittedName>
        <fullName evidence="1">Uncharacterized protein</fullName>
    </submittedName>
</protein>
<reference evidence="1" key="1">
    <citation type="submission" date="2020-11" db="EMBL/GenBank/DDBJ databases">
        <authorList>
            <consortium name="DOE Joint Genome Institute"/>
            <person name="Ahrendt S."/>
            <person name="Riley R."/>
            <person name="Andreopoulos W."/>
            <person name="LaButti K."/>
            <person name="Pangilinan J."/>
            <person name="Ruiz-duenas F.J."/>
            <person name="Barrasa J.M."/>
            <person name="Sanchez-Garcia M."/>
            <person name="Camarero S."/>
            <person name="Miyauchi S."/>
            <person name="Serrano A."/>
            <person name="Linde D."/>
            <person name="Babiker R."/>
            <person name="Drula E."/>
            <person name="Ayuso-Fernandez I."/>
            <person name="Pacheco R."/>
            <person name="Padilla G."/>
            <person name="Ferreira P."/>
            <person name="Barriuso J."/>
            <person name="Kellner H."/>
            <person name="Castanera R."/>
            <person name="Alfaro M."/>
            <person name="Ramirez L."/>
            <person name="Pisabarro A.G."/>
            <person name="Kuo A."/>
            <person name="Tritt A."/>
            <person name="Lipzen A."/>
            <person name="He G."/>
            <person name="Yan M."/>
            <person name="Ng V."/>
            <person name="Cullen D."/>
            <person name="Martin F."/>
            <person name="Rosso M.-N."/>
            <person name="Henrissat B."/>
            <person name="Hibbett D."/>
            <person name="Martinez A.T."/>
            <person name="Grigoriev I.V."/>
        </authorList>
    </citation>
    <scope>NUCLEOTIDE SEQUENCE</scope>
    <source>
        <strain evidence="1">AH 44721</strain>
    </source>
</reference>
<proteinExistence type="predicted"/>
<dbReference type="AlphaFoldDB" id="A0A9P5NUD9"/>
<evidence type="ECO:0000313" key="1">
    <source>
        <dbReference type="EMBL" id="KAF8905723.1"/>
    </source>
</evidence>
<comment type="caution">
    <text evidence="1">The sequence shown here is derived from an EMBL/GenBank/DDBJ whole genome shotgun (WGS) entry which is preliminary data.</text>
</comment>
<dbReference type="Proteomes" id="UP000724874">
    <property type="component" value="Unassembled WGS sequence"/>
</dbReference>
<name>A0A9P5NUD9_GYMJU</name>